<dbReference type="GO" id="GO:0006121">
    <property type="term" value="P:mitochondrial electron transport, succinate to ubiquinone"/>
    <property type="evidence" value="ECO:0007669"/>
    <property type="project" value="UniProtKB-UniRule"/>
</dbReference>
<evidence type="ECO:0000256" key="3">
    <source>
        <dbReference type="ARBA" id="ARBA00023186"/>
    </source>
</evidence>
<dbReference type="InterPro" id="IPR036714">
    <property type="entry name" value="SDH_sf"/>
</dbReference>
<dbReference type="EMBL" id="JW872021">
    <property type="protein sequence ID" value="AFP04539.1"/>
    <property type="molecule type" value="mRNA"/>
</dbReference>
<comment type="subunit">
    <text evidence="4">Interacts with SDHA within the SDH catalytic dimer.</text>
</comment>
<evidence type="ECO:0000256" key="2">
    <source>
        <dbReference type="ARBA" id="ARBA00023128"/>
    </source>
</evidence>
<organism evidence="5">
    <name type="scientific">Callorhinchus milii</name>
    <name type="common">Ghost shark</name>
    <dbReference type="NCBI Taxonomy" id="7868"/>
    <lineage>
        <taxon>Eukaryota</taxon>
        <taxon>Metazoa</taxon>
        <taxon>Chordata</taxon>
        <taxon>Craniata</taxon>
        <taxon>Vertebrata</taxon>
        <taxon>Chondrichthyes</taxon>
        <taxon>Holocephali</taxon>
        <taxon>Chimaeriformes</taxon>
        <taxon>Callorhinchidae</taxon>
        <taxon>Callorhinchus</taxon>
    </lineage>
</organism>
<dbReference type="InterPro" id="IPR028882">
    <property type="entry name" value="SDHAF2"/>
</dbReference>
<protein>
    <recommendedName>
        <fullName evidence="4">Succinate dehydrogenase assembly factor 2, mitochondrial</fullName>
        <shortName evidence="4">SDH assembly factor 2</shortName>
        <shortName evidence="4">SDHAF2</shortName>
    </recommendedName>
</protein>
<reference evidence="5" key="1">
    <citation type="journal article" date="2014" name="Nature">
        <title>Elephant shark genome provides unique insights into gnathostome evolution.</title>
        <authorList>
            <consortium name="International Elephant Shark Genome Sequencing Consortium"/>
            <person name="Venkatesh B."/>
            <person name="Lee A.P."/>
            <person name="Ravi V."/>
            <person name="Maurya A.K."/>
            <person name="Lian M.M."/>
            <person name="Swann J.B."/>
            <person name="Ohta Y."/>
            <person name="Flajnik M.F."/>
            <person name="Sutoh Y."/>
            <person name="Kasahara M."/>
            <person name="Hoon S."/>
            <person name="Gangu V."/>
            <person name="Roy S.W."/>
            <person name="Irimia M."/>
            <person name="Korzh V."/>
            <person name="Kondrychyn I."/>
            <person name="Lim Z.W."/>
            <person name="Tay B.H."/>
            <person name="Tohari S."/>
            <person name="Kong K.W."/>
            <person name="Ho S."/>
            <person name="Lorente-Galdos B."/>
            <person name="Quilez J."/>
            <person name="Marques-Bonet T."/>
            <person name="Raney B.J."/>
            <person name="Ingham P.W."/>
            <person name="Tay A."/>
            <person name="Hillier L.W."/>
            <person name="Minx P."/>
            <person name="Boehm T."/>
            <person name="Wilson R.K."/>
            <person name="Brenner S."/>
            <person name="Warren W.C."/>
        </authorList>
    </citation>
    <scope>NUCLEOTIDE SEQUENCE</scope>
    <source>
        <tissue evidence="5">Spleen</tissue>
    </source>
</reference>
<dbReference type="GO" id="GO:0006099">
    <property type="term" value="P:tricarboxylic acid cycle"/>
    <property type="evidence" value="ECO:0007669"/>
    <property type="project" value="TreeGrafter"/>
</dbReference>
<dbReference type="GO" id="GO:0005759">
    <property type="term" value="C:mitochondrial matrix"/>
    <property type="evidence" value="ECO:0007669"/>
    <property type="project" value="UniProtKB-SubCell"/>
</dbReference>
<dbReference type="AlphaFoldDB" id="V9KZX7"/>
<comment type="function">
    <text evidence="4">Plays an essential role in the assembly of succinate dehydrogenase (SDH), an enzyme complex (also referred to as respiratory complex II) that is a component of both the tricarboxylic acid (TCA) cycle and the mitochondrial electron transport chain, and which couples the oxidation of succinate to fumarate with the reduction of ubiquinone (coenzyme Q) to ubiquinol. Required for flavinylation (covalent attachment of FAD) of the flavoprotein subunit SDHA of the SDH catalytic dimer.</text>
</comment>
<dbReference type="Gene3D" id="1.10.150.250">
    <property type="entry name" value="Flavinator of succinate dehydrogenase"/>
    <property type="match status" value="1"/>
</dbReference>
<dbReference type="PANTHER" id="PTHR12469">
    <property type="entry name" value="PROTEIN EMI5 HOMOLOG, MITOCHONDRIAL"/>
    <property type="match status" value="1"/>
</dbReference>
<keyword evidence="2 4" id="KW-0496">Mitochondrion</keyword>
<keyword evidence="3 4" id="KW-0143">Chaperone</keyword>
<gene>
    <name evidence="4" type="primary">SDHAF2</name>
    <name evidence="4" type="synonym">PGL2</name>
    <name evidence="4" type="synonym">SDH5</name>
</gene>
<name>V9KZX7_CALMI</name>
<dbReference type="SUPFAM" id="SSF109910">
    <property type="entry name" value="YgfY-like"/>
    <property type="match status" value="1"/>
</dbReference>
<evidence type="ECO:0000313" key="5">
    <source>
        <dbReference type="EMBL" id="AFP04539.1"/>
    </source>
</evidence>
<comment type="subcellular location">
    <subcellularLocation>
        <location evidence="1 4">Mitochondrion matrix</location>
    </subcellularLocation>
</comment>
<dbReference type="PANTHER" id="PTHR12469:SF2">
    <property type="entry name" value="SUCCINATE DEHYDROGENASE ASSEMBLY FACTOR 2, MITOCHONDRIAL"/>
    <property type="match status" value="1"/>
</dbReference>
<sequence>MKDITDILLPPWEERINEPLHTKRARLLYESRKRGMLENGIILSLFAKEYLNTMSEKQLSLYDKLINQPSNDWDIYYWATETKPTPAEFDSEVMTLLKDFTKNHNMEQRVGQPDLEYLFKNKH</sequence>
<accession>V9KZX7</accession>
<evidence type="ECO:0000256" key="1">
    <source>
        <dbReference type="ARBA" id="ARBA00004305"/>
    </source>
</evidence>
<dbReference type="GO" id="GO:0034553">
    <property type="term" value="P:mitochondrial respiratory chain complex II assembly"/>
    <property type="evidence" value="ECO:0007669"/>
    <property type="project" value="TreeGrafter"/>
</dbReference>
<dbReference type="FunFam" id="1.10.150.250:FF:000002">
    <property type="entry name" value="Succinate dehydrogenase assembly factor 2, mitochondrial"/>
    <property type="match status" value="1"/>
</dbReference>
<evidence type="ECO:0000256" key="4">
    <source>
        <dbReference type="HAMAP-Rule" id="MF_03057"/>
    </source>
</evidence>
<dbReference type="InterPro" id="IPR005631">
    <property type="entry name" value="SDH"/>
</dbReference>
<comment type="similarity">
    <text evidence="4">Belongs to the SDHAF2 family.</text>
</comment>
<dbReference type="Pfam" id="PF03937">
    <property type="entry name" value="Sdh5"/>
    <property type="match status" value="1"/>
</dbReference>
<proteinExistence type="evidence at transcript level"/>
<dbReference type="HAMAP" id="MF_03057">
    <property type="entry name" value="SDHAF2"/>
    <property type="match status" value="1"/>
</dbReference>
<dbReference type="GO" id="GO:0010719">
    <property type="term" value="P:negative regulation of epithelial to mesenchymal transition"/>
    <property type="evidence" value="ECO:0007669"/>
    <property type="project" value="UniProtKB-ARBA"/>
</dbReference>